<evidence type="ECO:0000313" key="2">
    <source>
        <dbReference type="EMBL" id="PZR79705.1"/>
    </source>
</evidence>
<evidence type="ECO:0000313" key="1">
    <source>
        <dbReference type="EMBL" id="MBJ7595911.1"/>
    </source>
</evidence>
<accession>A0A934N4T2</accession>
<sequence>MRVTERPFSDLLRHPKDVAIEVDEGDVVLRRRDEPDLRLTRADRETERAAAFAAFGRTLRNLAVHNPRALGDALGDAFPWLEFLPGADRRSFVEEFSRVAAAAADLDTYGPMSQLVREWRATAEIHADPKLARRLRRPTDAAGGRVALPAA</sequence>
<reference evidence="2" key="2">
    <citation type="submission" date="2018-05" db="EMBL/GenBank/DDBJ databases">
        <authorList>
            <person name="Ferrari B."/>
        </authorList>
    </citation>
    <scope>NUCLEOTIDE SEQUENCE</scope>
    <source>
        <strain evidence="2">RRmetagenome_bin12</strain>
    </source>
</reference>
<dbReference type="EMBL" id="JAEKNS010000140">
    <property type="protein sequence ID" value="MBJ7595911.1"/>
    <property type="molecule type" value="Genomic_DNA"/>
</dbReference>
<dbReference type="Pfam" id="PF19760">
    <property type="entry name" value="DUF6247"/>
    <property type="match status" value="1"/>
</dbReference>
<dbReference type="Proteomes" id="UP000248724">
    <property type="component" value="Unassembled WGS sequence"/>
</dbReference>
<name>A0A2W5ZA23_9BACT</name>
<dbReference type="Proteomes" id="UP000606991">
    <property type="component" value="Unassembled WGS sequence"/>
</dbReference>
<dbReference type="RefSeq" id="WP_337313455.1">
    <property type="nucleotide sequence ID" value="NZ_JAEKNS010000140.1"/>
</dbReference>
<protein>
    <recommendedName>
        <fullName evidence="5">Prevent-host-death protein</fullName>
    </recommendedName>
</protein>
<dbReference type="AlphaFoldDB" id="A0A2W5ZA23"/>
<evidence type="ECO:0000313" key="4">
    <source>
        <dbReference type="Proteomes" id="UP000606991"/>
    </source>
</evidence>
<evidence type="ECO:0008006" key="5">
    <source>
        <dbReference type="Google" id="ProtNLM"/>
    </source>
</evidence>
<proteinExistence type="predicted"/>
<organism evidence="2 3">
    <name type="scientific">Candidatus Aeolococcus gillhamiae</name>
    <dbReference type="NCBI Taxonomy" id="3127015"/>
    <lineage>
        <taxon>Bacteria</taxon>
        <taxon>Bacillati</taxon>
        <taxon>Candidatus Dormiibacterota</taxon>
        <taxon>Candidatus Dormibacteria</taxon>
        <taxon>Candidatus Aeolococcales</taxon>
        <taxon>Candidatus Aeolococcaceae</taxon>
        <taxon>Candidatus Aeolococcus</taxon>
    </lineage>
</organism>
<evidence type="ECO:0000313" key="3">
    <source>
        <dbReference type="Proteomes" id="UP000248724"/>
    </source>
</evidence>
<gene>
    <name evidence="2" type="ORF">DLM65_09955</name>
    <name evidence="1" type="ORF">JF886_13840</name>
</gene>
<reference evidence="2 3" key="1">
    <citation type="journal article" date="2017" name="Nature">
        <title>Atmospheric trace gases support primary production in Antarctic desert surface soil.</title>
        <authorList>
            <person name="Ji M."/>
            <person name="Greening C."/>
            <person name="Vanwonterghem I."/>
            <person name="Carere C.R."/>
            <person name="Bay S.K."/>
            <person name="Steen J.A."/>
            <person name="Montgomery K."/>
            <person name="Lines T."/>
            <person name="Beardall J."/>
            <person name="van Dorst J."/>
            <person name="Snape I."/>
            <person name="Stott M.B."/>
            <person name="Hugenholtz P."/>
            <person name="Ferrari B.C."/>
        </authorList>
    </citation>
    <scope>NUCLEOTIDE SEQUENCE [LARGE SCALE GENOMIC DNA]</scope>
    <source>
        <strain evidence="2">RRmetagenome_bin12</strain>
    </source>
</reference>
<reference evidence="1 4" key="3">
    <citation type="submission" date="2020-10" db="EMBL/GenBank/DDBJ databases">
        <title>Ca. Dormibacterota MAGs.</title>
        <authorList>
            <person name="Montgomery K."/>
        </authorList>
    </citation>
    <scope>NUCLEOTIDE SEQUENCE [LARGE SCALE GENOMIC DNA]</scope>
    <source>
        <strain evidence="1">SC8812_S17_18</strain>
    </source>
</reference>
<accession>A0A2W5ZA23</accession>
<dbReference type="InterPro" id="IPR046214">
    <property type="entry name" value="DUF6247"/>
</dbReference>
<comment type="caution">
    <text evidence="2">The sequence shown here is derived from an EMBL/GenBank/DDBJ whole genome shotgun (WGS) entry which is preliminary data.</text>
</comment>
<dbReference type="EMBL" id="QHBU01000194">
    <property type="protein sequence ID" value="PZR79705.1"/>
    <property type="molecule type" value="Genomic_DNA"/>
</dbReference>